<dbReference type="Proteomes" id="UP000308724">
    <property type="component" value="Unassembled WGS sequence"/>
</dbReference>
<evidence type="ECO:0000313" key="12">
    <source>
        <dbReference type="EMBL" id="TIA43505.1"/>
    </source>
</evidence>
<evidence type="ECO:0000256" key="3">
    <source>
        <dbReference type="ARBA" id="ARBA00022617"/>
    </source>
</evidence>
<dbReference type="GO" id="GO:0020037">
    <property type="term" value="F:heme binding"/>
    <property type="evidence" value="ECO:0007669"/>
    <property type="project" value="InterPro"/>
</dbReference>
<evidence type="ECO:0000256" key="5">
    <source>
        <dbReference type="ARBA" id="ARBA00023002"/>
    </source>
</evidence>
<dbReference type="InterPro" id="IPR002402">
    <property type="entry name" value="Cyt_P450_E_grp-II"/>
</dbReference>
<keyword evidence="10" id="KW-1133">Transmembrane helix</keyword>
<dbReference type="PANTHER" id="PTHR24287:SF1">
    <property type="entry name" value="P450, PUTATIVE (EUROFUNG)-RELATED"/>
    <property type="match status" value="1"/>
</dbReference>
<dbReference type="Pfam" id="PF00067">
    <property type="entry name" value="p450"/>
    <property type="match status" value="1"/>
</dbReference>
<dbReference type="InterPro" id="IPR017972">
    <property type="entry name" value="Cyt_P450_CS"/>
</dbReference>
<evidence type="ECO:0000313" key="13">
    <source>
        <dbReference type="Proteomes" id="UP000308724"/>
    </source>
</evidence>
<dbReference type="PANTHER" id="PTHR24287">
    <property type="entry name" value="P450, PUTATIVE (EUROFUNG)-RELATED"/>
    <property type="match status" value="1"/>
</dbReference>
<comment type="similarity">
    <text evidence="2 9">Belongs to the cytochrome P450 family.</text>
</comment>
<evidence type="ECO:0000313" key="14">
    <source>
        <dbReference type="Proteomes" id="UP000308953"/>
    </source>
</evidence>
<dbReference type="PRINTS" id="PR00464">
    <property type="entry name" value="EP450II"/>
</dbReference>
<evidence type="ECO:0000256" key="1">
    <source>
        <dbReference type="ARBA" id="ARBA00001971"/>
    </source>
</evidence>
<evidence type="ECO:0000256" key="7">
    <source>
        <dbReference type="ARBA" id="ARBA00023033"/>
    </source>
</evidence>
<evidence type="ECO:0000256" key="9">
    <source>
        <dbReference type="RuleBase" id="RU000461"/>
    </source>
</evidence>
<keyword evidence="4 8" id="KW-0479">Metal-binding</keyword>
<accession>A0A4S8TYS3</accession>
<keyword evidence="10" id="KW-0812">Transmembrane</keyword>
<dbReference type="PRINTS" id="PR01239">
    <property type="entry name" value="EP450IICYP52"/>
</dbReference>
<feature type="transmembrane region" description="Helical" evidence="10">
    <location>
        <begin position="6"/>
        <end position="30"/>
    </location>
</feature>
<evidence type="ECO:0000256" key="10">
    <source>
        <dbReference type="SAM" id="Phobius"/>
    </source>
</evidence>
<dbReference type="CDD" id="cd11063">
    <property type="entry name" value="CYP52"/>
    <property type="match status" value="1"/>
</dbReference>
<keyword evidence="5 9" id="KW-0560">Oxidoreductase</keyword>
<evidence type="ECO:0000256" key="6">
    <source>
        <dbReference type="ARBA" id="ARBA00023004"/>
    </source>
</evidence>
<dbReference type="InterPro" id="IPR036396">
    <property type="entry name" value="Cyt_P450_sf"/>
</dbReference>
<proteinExistence type="inferred from homology"/>
<feature type="binding site" description="axial binding residue" evidence="8">
    <location>
        <position position="475"/>
    </location>
    <ligand>
        <name>heme</name>
        <dbReference type="ChEBI" id="CHEBI:30413"/>
    </ligand>
    <ligandPart>
        <name>Fe</name>
        <dbReference type="ChEBI" id="CHEBI:18248"/>
    </ligandPart>
</feature>
<dbReference type="PRINTS" id="PR00385">
    <property type="entry name" value="P450"/>
</dbReference>
<keyword evidence="3 8" id="KW-0349">Heme</keyword>
<protein>
    <submittedName>
        <fullName evidence="12">Cytochrome P450</fullName>
    </submittedName>
</protein>
<dbReference type="InterPro" id="IPR047146">
    <property type="entry name" value="Cyt_P450_E_CYP52_fungi"/>
</dbReference>
<sequence>MKMASIPVFYALLWVSFSWILYKGVSLLYIRRQHAIKSRKLDCEPAPLWPATNLGISTIKQMMAAQKAGRFPAYLREREEVLSKSENRPVHTMRLSILGNKAHFTSDPKNIQALLATQFKDFGLGSARIGNFGPLMGDGIFASDGKRWEHSRALLRPQFARDNISDLDLEEVHVQNMMQALPVDADGWVNETNAQLLFFRLTLDSSTEFLFGESIDTQLAAIRGGEAGAAAAWRDERVFGTAIDSSQGYLFKGARFGNYYWMAHDKQFKKLCKDVHNFADYYVEKALNAETSEKRAPSPTRKFVFLEELAAQTRDPIELRTQLLNILIAGRDTTACLLSWMLLLLAKNPEVFEKLREIVIHDFGNYENPRDISFTSLKDCQYLQHCLNEALRVYPVVPMDGRRALVDTTIPRGGGADGLSPIFIPKGTDVSYSVYVMHRRKDIWGEDADEFKPSRWTSKRPGWDYLPFNGGPRICIGQQFALTEASYVMVRLLQRFDKIEPTGPTLDAEPKMRLTLTCCPADGVWVKMRQAKDVASH</sequence>
<dbReference type="AlphaFoldDB" id="A0A4S8TYS3"/>
<dbReference type="Proteomes" id="UP000308953">
    <property type="component" value="Unassembled WGS sequence"/>
</dbReference>
<comment type="cofactor">
    <cofactor evidence="1 8">
        <name>heme</name>
        <dbReference type="ChEBI" id="CHEBI:30413"/>
    </cofactor>
</comment>
<dbReference type="EMBL" id="QZAV01000038">
    <property type="protein sequence ID" value="THX41145.1"/>
    <property type="molecule type" value="Genomic_DNA"/>
</dbReference>
<organism evidence="12 13">
    <name type="scientific">Aureobasidium pullulans</name>
    <name type="common">Black yeast</name>
    <name type="synonym">Pullularia pullulans</name>
    <dbReference type="NCBI Taxonomy" id="5580"/>
    <lineage>
        <taxon>Eukaryota</taxon>
        <taxon>Fungi</taxon>
        <taxon>Dikarya</taxon>
        <taxon>Ascomycota</taxon>
        <taxon>Pezizomycotina</taxon>
        <taxon>Dothideomycetes</taxon>
        <taxon>Dothideomycetidae</taxon>
        <taxon>Dothideales</taxon>
        <taxon>Saccotheciaceae</taxon>
        <taxon>Aureobasidium</taxon>
    </lineage>
</organism>
<reference evidence="13 14" key="1">
    <citation type="submission" date="2018-10" db="EMBL/GenBank/DDBJ databases">
        <title>Fifty Aureobasidium pullulans genomes reveal a recombining polyextremotolerant generalist.</title>
        <authorList>
            <person name="Gostincar C."/>
            <person name="Turk M."/>
            <person name="Zajc J."/>
            <person name="Gunde-Cimerman N."/>
        </authorList>
    </citation>
    <scope>NUCLEOTIDE SEQUENCE [LARGE SCALE GENOMIC DNA]</scope>
    <source>
        <strain evidence="12 13">EXF-1645</strain>
        <strain evidence="11 14">EXF-9785</strain>
    </source>
</reference>
<dbReference type="InterPro" id="IPR001128">
    <property type="entry name" value="Cyt_P450"/>
</dbReference>
<keyword evidence="10" id="KW-0472">Membrane</keyword>
<evidence type="ECO:0000256" key="4">
    <source>
        <dbReference type="ARBA" id="ARBA00022723"/>
    </source>
</evidence>
<dbReference type="GO" id="GO:0005506">
    <property type="term" value="F:iron ion binding"/>
    <property type="evidence" value="ECO:0007669"/>
    <property type="project" value="InterPro"/>
</dbReference>
<evidence type="ECO:0000256" key="8">
    <source>
        <dbReference type="PIRSR" id="PIRSR602402-1"/>
    </source>
</evidence>
<evidence type="ECO:0000256" key="2">
    <source>
        <dbReference type="ARBA" id="ARBA00010617"/>
    </source>
</evidence>
<gene>
    <name evidence="12" type="ORF">D6C78_00231</name>
    <name evidence="11" type="ORF">D6D10_02952</name>
</gene>
<dbReference type="InterPro" id="IPR002974">
    <property type="entry name" value="Cyt_P450_E_CYP52_ascomycetes"/>
</dbReference>
<name>A0A4S8TYS3_AURPU</name>
<evidence type="ECO:0000313" key="11">
    <source>
        <dbReference type="EMBL" id="THX41145.1"/>
    </source>
</evidence>
<comment type="caution">
    <text evidence="12">The sequence shown here is derived from an EMBL/GenBank/DDBJ whole genome shotgun (WGS) entry which is preliminary data.</text>
</comment>
<dbReference type="GO" id="GO:0016712">
    <property type="term" value="F:oxidoreductase activity, acting on paired donors, with incorporation or reduction of molecular oxygen, reduced flavin or flavoprotein as one donor, and incorporation of one atom of oxygen"/>
    <property type="evidence" value="ECO:0007669"/>
    <property type="project" value="InterPro"/>
</dbReference>
<dbReference type="Gene3D" id="1.10.630.10">
    <property type="entry name" value="Cytochrome P450"/>
    <property type="match status" value="1"/>
</dbReference>
<dbReference type="SUPFAM" id="SSF48264">
    <property type="entry name" value="Cytochrome P450"/>
    <property type="match status" value="1"/>
</dbReference>
<keyword evidence="7 9" id="KW-0503">Monooxygenase</keyword>
<dbReference type="PROSITE" id="PS00086">
    <property type="entry name" value="CYTOCHROME_P450"/>
    <property type="match status" value="1"/>
</dbReference>
<keyword evidence="6 8" id="KW-0408">Iron</keyword>
<dbReference type="EMBL" id="QZBZ01000003">
    <property type="protein sequence ID" value="TIA43505.1"/>
    <property type="molecule type" value="Genomic_DNA"/>
</dbReference>